<gene>
    <name evidence="1" type="ORF">O181_084891</name>
</gene>
<protein>
    <recommendedName>
        <fullName evidence="3">GAG-pre-integrase domain-containing protein</fullName>
    </recommendedName>
</protein>
<name>A0A9Q3FRV1_9BASI</name>
<dbReference type="EMBL" id="AVOT02050060">
    <property type="protein sequence ID" value="MBW0545176.1"/>
    <property type="molecule type" value="Genomic_DNA"/>
</dbReference>
<dbReference type="AlphaFoldDB" id="A0A9Q3FRV1"/>
<dbReference type="Proteomes" id="UP000765509">
    <property type="component" value="Unassembled WGS sequence"/>
</dbReference>
<evidence type="ECO:0008006" key="3">
    <source>
        <dbReference type="Google" id="ProtNLM"/>
    </source>
</evidence>
<keyword evidence="2" id="KW-1185">Reference proteome</keyword>
<proteinExistence type="predicted"/>
<comment type="caution">
    <text evidence="1">The sequence shown here is derived from an EMBL/GenBank/DDBJ whole genome shotgun (WGS) entry which is preliminary data.</text>
</comment>
<accession>A0A9Q3FRV1</accession>
<evidence type="ECO:0000313" key="2">
    <source>
        <dbReference type="Proteomes" id="UP000765509"/>
    </source>
</evidence>
<evidence type="ECO:0000313" key="1">
    <source>
        <dbReference type="EMBL" id="MBW0545176.1"/>
    </source>
</evidence>
<sequence>MRLDYNHQPANSPNVGATSARILYSLAYQQHQSNTTPTKQDDTIVFNKASVVNSSAQGGSYDANDINPATLRAVIRGTCHNCKKAGNFVCDCQAKRTGNASSPLINNASQFRAYYPILTPPTWSATRPLVAADSQKPKPADYYQPNYKNKPMTPVNVHFAELGDDEDLMNFSQTEVANNESVGGGELEKEKNGKDMKKDETLMWNKLFGHCGMQQLRNFLKDRIGTGISKNLDNTVDNCADCLIANNRCQNELLSTRRKTEPMEIVASDLMGPFDQSNINLGCWALTIRDVSST</sequence>
<reference evidence="1" key="1">
    <citation type="submission" date="2021-03" db="EMBL/GenBank/DDBJ databases">
        <title>Draft genome sequence of rust myrtle Austropuccinia psidii MF-1, a brazilian biotype.</title>
        <authorList>
            <person name="Quecine M.C."/>
            <person name="Pachon D.M.R."/>
            <person name="Bonatelli M.L."/>
            <person name="Correr F.H."/>
            <person name="Franceschini L.M."/>
            <person name="Leite T.F."/>
            <person name="Margarido G.R.A."/>
            <person name="Almeida C.A."/>
            <person name="Ferrarezi J.A."/>
            <person name="Labate C.A."/>
        </authorList>
    </citation>
    <scope>NUCLEOTIDE SEQUENCE</scope>
    <source>
        <strain evidence="1">MF-1</strain>
    </source>
</reference>
<dbReference type="OrthoDB" id="10038074at2759"/>
<organism evidence="1 2">
    <name type="scientific">Austropuccinia psidii MF-1</name>
    <dbReference type="NCBI Taxonomy" id="1389203"/>
    <lineage>
        <taxon>Eukaryota</taxon>
        <taxon>Fungi</taxon>
        <taxon>Dikarya</taxon>
        <taxon>Basidiomycota</taxon>
        <taxon>Pucciniomycotina</taxon>
        <taxon>Pucciniomycetes</taxon>
        <taxon>Pucciniales</taxon>
        <taxon>Sphaerophragmiaceae</taxon>
        <taxon>Austropuccinia</taxon>
    </lineage>
</organism>